<reference evidence="8 9" key="1">
    <citation type="journal article" date="2010" name="Cell">
        <title>The genome of Naegleria gruberi illuminates early eukaryotic versatility.</title>
        <authorList>
            <person name="Fritz-Laylin L.K."/>
            <person name="Prochnik S.E."/>
            <person name="Ginger M.L."/>
            <person name="Dacks J.B."/>
            <person name="Carpenter M.L."/>
            <person name="Field M.C."/>
            <person name="Kuo A."/>
            <person name="Paredez A."/>
            <person name="Chapman J."/>
            <person name="Pham J."/>
            <person name="Shu S."/>
            <person name="Neupane R."/>
            <person name="Cipriano M."/>
            <person name="Mancuso J."/>
            <person name="Tu H."/>
            <person name="Salamov A."/>
            <person name="Lindquist E."/>
            <person name="Shapiro H."/>
            <person name="Lucas S."/>
            <person name="Grigoriev I.V."/>
            <person name="Cande W.Z."/>
            <person name="Fulton C."/>
            <person name="Rokhsar D.S."/>
            <person name="Dawson S.C."/>
        </authorList>
    </citation>
    <scope>NUCLEOTIDE SEQUENCE [LARGE SCALE GENOMIC DNA]</scope>
    <source>
        <strain evidence="8 9">NEG-M</strain>
    </source>
</reference>
<evidence type="ECO:0000256" key="3">
    <source>
        <dbReference type="ARBA" id="ARBA00022676"/>
    </source>
</evidence>
<dbReference type="KEGG" id="ngr:NAEGRDRAFT_46450"/>
<evidence type="ECO:0000313" key="9">
    <source>
        <dbReference type="Proteomes" id="UP000006671"/>
    </source>
</evidence>
<feature type="region of interest" description="Disordered" evidence="6">
    <location>
        <begin position="98"/>
        <end position="119"/>
    </location>
</feature>
<keyword evidence="5" id="KW-0472">Membrane</keyword>
<dbReference type="RefSeq" id="XP_002681423.1">
    <property type="nucleotide sequence ID" value="XM_002681377.1"/>
</dbReference>
<dbReference type="EMBL" id="GG738850">
    <property type="protein sequence ID" value="EFC48679.1"/>
    <property type="molecule type" value="Genomic_DNA"/>
</dbReference>
<feature type="region of interest" description="Disordered" evidence="6">
    <location>
        <begin position="208"/>
        <end position="233"/>
    </location>
</feature>
<evidence type="ECO:0000256" key="4">
    <source>
        <dbReference type="ARBA" id="ARBA00022679"/>
    </source>
</evidence>
<dbReference type="EC" id="2.4.1.-" evidence="5"/>
<dbReference type="CDD" id="cd07440">
    <property type="entry name" value="RGS"/>
    <property type="match status" value="1"/>
</dbReference>
<dbReference type="InterPro" id="IPR038577">
    <property type="entry name" value="GT10-like_C_sf"/>
</dbReference>
<dbReference type="UniPathway" id="UPA00378"/>
<evidence type="ECO:0000256" key="6">
    <source>
        <dbReference type="SAM" id="MobiDB-lite"/>
    </source>
</evidence>
<comment type="subcellular location">
    <subcellularLocation>
        <location evidence="5">Golgi apparatus</location>
        <location evidence="5">Golgi stack membrane</location>
        <topology evidence="5">Single-pass type II membrane protein</topology>
    </subcellularLocation>
</comment>
<dbReference type="InterPro" id="IPR044926">
    <property type="entry name" value="RGS_subdomain_2"/>
</dbReference>
<dbReference type="VEuPathDB" id="AmoebaDB:NAEGRDRAFT_46450"/>
<accession>D2V3R3</accession>
<dbReference type="InterPro" id="IPR036305">
    <property type="entry name" value="RGS_sf"/>
</dbReference>
<dbReference type="OrthoDB" id="196547at2759"/>
<evidence type="ECO:0000256" key="2">
    <source>
        <dbReference type="ARBA" id="ARBA00008919"/>
    </source>
</evidence>
<feature type="compositionally biased region" description="Low complexity" evidence="6">
    <location>
        <begin position="106"/>
        <end position="119"/>
    </location>
</feature>
<feature type="compositionally biased region" description="Low complexity" evidence="6">
    <location>
        <begin position="214"/>
        <end position="227"/>
    </location>
</feature>
<dbReference type="Pfam" id="PF00852">
    <property type="entry name" value="Glyco_transf_10"/>
    <property type="match status" value="1"/>
</dbReference>
<protein>
    <recommendedName>
        <fullName evidence="5">Fucosyltransferase</fullName>
        <ecNumber evidence="5">2.4.1.-</ecNumber>
    </recommendedName>
</protein>
<dbReference type="SUPFAM" id="SSF48097">
    <property type="entry name" value="Regulator of G-protein signaling, RGS"/>
    <property type="match status" value="1"/>
</dbReference>
<evidence type="ECO:0000259" key="7">
    <source>
        <dbReference type="PROSITE" id="PS50132"/>
    </source>
</evidence>
<dbReference type="InterPro" id="IPR001503">
    <property type="entry name" value="Glyco_trans_10"/>
</dbReference>
<evidence type="ECO:0000256" key="5">
    <source>
        <dbReference type="RuleBase" id="RU003832"/>
    </source>
</evidence>
<keyword evidence="5" id="KW-0812">Transmembrane</keyword>
<keyword evidence="4 5" id="KW-0808">Transferase</keyword>
<keyword evidence="9" id="KW-1185">Reference proteome</keyword>
<comment type="similarity">
    <text evidence="2 5">Belongs to the glycosyltransferase 10 family.</text>
</comment>
<dbReference type="Pfam" id="PF00615">
    <property type="entry name" value="RGS"/>
    <property type="match status" value="1"/>
</dbReference>
<dbReference type="GeneID" id="8852399"/>
<feature type="region of interest" description="Disordered" evidence="6">
    <location>
        <begin position="1"/>
        <end position="30"/>
    </location>
</feature>
<comment type="pathway">
    <text evidence="1">Protein modification; protein glycosylation.</text>
</comment>
<dbReference type="InterPro" id="IPR016137">
    <property type="entry name" value="RGS"/>
</dbReference>
<feature type="compositionally biased region" description="Low complexity" evidence="6">
    <location>
        <begin position="9"/>
        <end position="30"/>
    </location>
</feature>
<dbReference type="eggNOG" id="KOG2619">
    <property type="taxonomic scope" value="Eukaryota"/>
</dbReference>
<keyword evidence="3 5" id="KW-0328">Glycosyltransferase</keyword>
<organism evidence="9">
    <name type="scientific">Naegleria gruberi</name>
    <name type="common">Amoeba</name>
    <dbReference type="NCBI Taxonomy" id="5762"/>
    <lineage>
        <taxon>Eukaryota</taxon>
        <taxon>Discoba</taxon>
        <taxon>Heterolobosea</taxon>
        <taxon>Tetramitia</taxon>
        <taxon>Eutetramitia</taxon>
        <taxon>Vahlkampfiidae</taxon>
        <taxon>Naegleria</taxon>
    </lineage>
</organism>
<dbReference type="PANTHER" id="PTHR11929:SF194">
    <property type="entry name" value="ALPHA-(1,3)-FUCOSYLTRANSFERASE 10"/>
    <property type="match status" value="1"/>
</dbReference>
<evidence type="ECO:0000256" key="1">
    <source>
        <dbReference type="ARBA" id="ARBA00004922"/>
    </source>
</evidence>
<dbReference type="GO" id="GO:0032580">
    <property type="term" value="C:Golgi cisterna membrane"/>
    <property type="evidence" value="ECO:0007669"/>
    <property type="project" value="UniProtKB-SubCell"/>
</dbReference>
<sequence>MRVNSSPLSPNTTTGSTASATSPSTTLNDSNLSLDELDSLSSASSMHSNTILLNQFVAAASKKTRKSRPTSNDSIDGLPQIGITNEFGNVKRVASPQEDEESFVMSDSSKSGMTSNTSRSSFSSMNSSFFEELEAQFMNTSRSIHLIHLLLHPVTKELFRQYCIKTRVCELFDCLEEIRLYYVAIDTFKTQSHKRKIEEMKHLLNTNQNSPKISASSENMSVSSSTDSLKRKNRMSLSASGTKLFSNKRQSVALLFNNNSNLMELLQEKIHQDKNMDEEISFMGLFSLGTQEKDQITIEDISKEERDSLKEKAQKIFDSFLSPKSNREVNIDSTLRSSIETNLKNLDSDHSLFEKLYEELRLLILRQLKTDVLFRFEKSSDWTTFLSDTHNVSVVEQVMDYSNSVWSANADFGGFKRMTKRDCVRDYVKKEDFSFMKHVLFAPLPHWKNLTNTKATNSPFSTSYSKGKYFIDQESIRLKFGCLKETATLPFSAEEVFAAIHSKLFQSITDDTLNVDDSIFCLKSFSHRVVEGILPTDISKFSFNLPIPLSNQRGCYQAHSTIYEPESKRYYYFSKPILFNENYSFEKESVQCYSFNMVCVEKVDDRNCKYYSAFISNFGGILKHFSTKVFKRIAWKRSSQTRKSMIEKLTENRDSLYNNTRDGYDTCLDNLKSTNIIMNTIQSMSLLPCNNHKIFRSYLPKANSFSIPNTSQAIRKQASRQEFAKLLTNPSNSIDQTREGTYAWYRYQLEKNNRLGNTLFKDPIMTRLGFQSTSTTSKELFHYFRTFKTKEKCSKQHTCKIYADKTAGEFLEEGVPLDAVLHHCFYGEPFFLNSLLDEASIVKEFQHEIVDSNGKLKRNEMFTHAQDILLHSHRMDESQGEKMWRGMRRLSLLMCSEAVVVNQLEKLSQNPNSLLPQMSMEKFAQSTADISICFLSTCSVWVNYQYNYMSLSNSDKFGTKPFSKNKGICSFISNCDRGGTELKQRYELLQYLSKYIPVKQFGKCGKNSQEGKGGKPFELENNCRFYYAAENSITKDYVTEKFFEGIKALENGARMIMLYRGAPNLRIDFGFPKSLFIDQSDFQSVDELGRFLKKLNEDDQAFEEYFNRMIIQERSKVDSALAGFEYRLGSNIPCRICKIIGQMKLARYLLFKIGFQSTNRPKINLKEWNNFKYQRFSSFSAERLKILDEIYYYGYEIFHKENNNQNEFGRGWNFDN</sequence>
<dbReference type="PANTHER" id="PTHR11929">
    <property type="entry name" value="ALPHA- 1,3 -FUCOSYLTRANSFERASE"/>
    <property type="match status" value="1"/>
</dbReference>
<dbReference type="SUPFAM" id="SSF53756">
    <property type="entry name" value="UDP-Glycosyltransferase/glycogen phosphorylase"/>
    <property type="match status" value="1"/>
</dbReference>
<dbReference type="InterPro" id="IPR055270">
    <property type="entry name" value="Glyco_tran_10_C"/>
</dbReference>
<dbReference type="Proteomes" id="UP000006671">
    <property type="component" value="Unassembled WGS sequence"/>
</dbReference>
<dbReference type="InParanoid" id="D2V3R3"/>
<dbReference type="GO" id="GO:0046920">
    <property type="term" value="F:alpha-(1-&gt;3)-fucosyltransferase activity"/>
    <property type="evidence" value="ECO:0007669"/>
    <property type="project" value="TreeGrafter"/>
</dbReference>
<dbReference type="SMART" id="SM00315">
    <property type="entry name" value="RGS"/>
    <property type="match status" value="1"/>
</dbReference>
<evidence type="ECO:0000313" key="8">
    <source>
        <dbReference type="EMBL" id="EFC48679.1"/>
    </source>
</evidence>
<gene>
    <name evidence="8" type="ORF">NAEGRDRAFT_46450</name>
</gene>
<feature type="domain" description="RGS" evidence="7">
    <location>
        <begin position="298"/>
        <end position="386"/>
    </location>
</feature>
<keyword evidence="5" id="KW-0333">Golgi apparatus</keyword>
<dbReference type="Gene3D" id="1.10.167.10">
    <property type="entry name" value="Regulator of G-protein Signalling 4, domain 2"/>
    <property type="match status" value="1"/>
</dbReference>
<proteinExistence type="inferred from homology"/>
<dbReference type="Gene3D" id="3.40.50.11660">
    <property type="entry name" value="Glycosyl transferase family 10, C-terminal domain"/>
    <property type="match status" value="1"/>
</dbReference>
<dbReference type="PROSITE" id="PS50132">
    <property type="entry name" value="RGS"/>
    <property type="match status" value="1"/>
</dbReference>
<dbReference type="AlphaFoldDB" id="D2V3R3"/>
<name>D2V3R3_NAEGR</name>